<dbReference type="GO" id="GO:0006626">
    <property type="term" value="P:protein targeting to mitochondrion"/>
    <property type="evidence" value="ECO:0007669"/>
    <property type="project" value="TreeGrafter"/>
</dbReference>
<comment type="caution">
    <text evidence="3">The sequence shown here is derived from an EMBL/GenBank/DDBJ whole genome shotgun (WGS) entry which is preliminary data.</text>
</comment>
<dbReference type="PANTHER" id="PTHR44188:SF1">
    <property type="entry name" value="GDAP1, ISOFORM A"/>
    <property type="match status" value="1"/>
</dbReference>
<sequence length="284" mass="32286">MGENGNHNGGLPFLTLYNRRVSYYCQMVRLAMVEKGFPFQTIDVDYLQGQTYEPDFVRLNPACEIPVLKVGSPPEETVICGSQEIIDYLDRFAHRGTDAEARPAVDAFRRRCMTVPVSEISLGVTRDAHLLELADFSQMFRTRLASRVNRVSVINEKIAAHPELREAYQQKLARVLHSEDQISTPARLRGLLDGLVLFLDEVDLLLRNNSNGNPLPQQGESWLFGAEFTNADMILACILARVDLLGLAGKYWDETERIFLADYYRRLKKRPSFMQQCVPHSSFA</sequence>
<dbReference type="InterPro" id="IPR036249">
    <property type="entry name" value="Thioredoxin-like_sf"/>
</dbReference>
<evidence type="ECO:0000313" key="3">
    <source>
        <dbReference type="EMBL" id="OQV17247.1"/>
    </source>
</evidence>
<dbReference type="PANTHER" id="PTHR44188">
    <property type="entry name" value="GDAP1, ISOFORM A"/>
    <property type="match status" value="1"/>
</dbReference>
<dbReference type="PROSITE" id="PS50404">
    <property type="entry name" value="GST_NTER"/>
    <property type="match status" value="1"/>
</dbReference>
<dbReference type="OrthoDB" id="249703at2759"/>
<dbReference type="InterPro" id="IPR036282">
    <property type="entry name" value="Glutathione-S-Trfase_C_sf"/>
</dbReference>
<dbReference type="Proteomes" id="UP000192578">
    <property type="component" value="Unassembled WGS sequence"/>
</dbReference>
<dbReference type="InterPro" id="IPR004045">
    <property type="entry name" value="Glutathione_S-Trfase_N"/>
</dbReference>
<accession>A0A1W0WQ21</accession>
<reference evidence="4" key="1">
    <citation type="submission" date="2017-01" db="EMBL/GenBank/DDBJ databases">
        <title>Comparative genomics of anhydrobiosis in the tardigrade Hypsibius dujardini.</title>
        <authorList>
            <person name="Yoshida Y."/>
            <person name="Koutsovoulos G."/>
            <person name="Laetsch D."/>
            <person name="Stevens L."/>
            <person name="Kumar S."/>
            <person name="Horikawa D."/>
            <person name="Ishino K."/>
            <person name="Komine S."/>
            <person name="Tomita M."/>
            <person name="Blaxter M."/>
            <person name="Arakawa K."/>
        </authorList>
    </citation>
    <scope>NUCLEOTIDE SEQUENCE [LARGE SCALE GENOMIC DNA]</scope>
    <source>
        <strain evidence="4">Z151</strain>
    </source>
</reference>
<gene>
    <name evidence="3" type="ORF">BV898_08644</name>
</gene>
<dbReference type="SUPFAM" id="SSF52833">
    <property type="entry name" value="Thioredoxin-like"/>
    <property type="match status" value="1"/>
</dbReference>
<evidence type="ECO:0000313" key="4">
    <source>
        <dbReference type="Proteomes" id="UP000192578"/>
    </source>
</evidence>
<evidence type="ECO:0000256" key="1">
    <source>
        <dbReference type="ARBA" id="ARBA00007409"/>
    </source>
</evidence>
<name>A0A1W0WQ21_HYPEX</name>
<organism evidence="3 4">
    <name type="scientific">Hypsibius exemplaris</name>
    <name type="common">Freshwater tardigrade</name>
    <dbReference type="NCBI Taxonomy" id="2072580"/>
    <lineage>
        <taxon>Eukaryota</taxon>
        <taxon>Metazoa</taxon>
        <taxon>Ecdysozoa</taxon>
        <taxon>Tardigrada</taxon>
        <taxon>Eutardigrada</taxon>
        <taxon>Parachela</taxon>
        <taxon>Hypsibioidea</taxon>
        <taxon>Hypsibiidae</taxon>
        <taxon>Hypsibius</taxon>
    </lineage>
</organism>
<dbReference type="GO" id="GO:0005741">
    <property type="term" value="C:mitochondrial outer membrane"/>
    <property type="evidence" value="ECO:0007669"/>
    <property type="project" value="TreeGrafter"/>
</dbReference>
<dbReference type="Pfam" id="PF13409">
    <property type="entry name" value="GST_N_2"/>
    <property type="match status" value="1"/>
</dbReference>
<dbReference type="SUPFAM" id="SSF47616">
    <property type="entry name" value="GST C-terminal domain-like"/>
    <property type="match status" value="1"/>
</dbReference>
<dbReference type="Gene3D" id="1.20.1050.10">
    <property type="match status" value="1"/>
</dbReference>
<proteinExistence type="inferred from homology"/>
<dbReference type="AlphaFoldDB" id="A0A1W0WQ21"/>
<protein>
    <submittedName>
        <fullName evidence="3">Ganglioside-induced differentiation-associated protein 1</fullName>
    </submittedName>
</protein>
<dbReference type="EMBL" id="MTYJ01000063">
    <property type="protein sequence ID" value="OQV17247.1"/>
    <property type="molecule type" value="Genomic_DNA"/>
</dbReference>
<comment type="similarity">
    <text evidence="1">Belongs to the GST superfamily.</text>
</comment>
<dbReference type="GO" id="GO:0000266">
    <property type="term" value="P:mitochondrial fission"/>
    <property type="evidence" value="ECO:0007669"/>
    <property type="project" value="TreeGrafter"/>
</dbReference>
<keyword evidence="4" id="KW-1185">Reference proteome</keyword>
<dbReference type="Gene3D" id="3.40.30.10">
    <property type="entry name" value="Glutaredoxin"/>
    <property type="match status" value="1"/>
</dbReference>
<evidence type="ECO:0000259" key="2">
    <source>
        <dbReference type="PROSITE" id="PS50404"/>
    </source>
</evidence>
<feature type="domain" description="GST N-terminal" evidence="2">
    <location>
        <begin position="12"/>
        <end position="97"/>
    </location>
</feature>
<dbReference type="GO" id="GO:0008053">
    <property type="term" value="P:mitochondrial fusion"/>
    <property type="evidence" value="ECO:0007669"/>
    <property type="project" value="TreeGrafter"/>
</dbReference>